<dbReference type="RefSeq" id="WP_048111987.1">
    <property type="nucleotide sequence ID" value="NZ_CP010070.1"/>
</dbReference>
<sequence length="183" mass="20844">MHVEEKKKEIVMRTANLVSSTEGREITTRRIAENAGINPAMVNYYFGSKGNLLKLVMSAMTRDHISDASLSPEISRKTLFDQLVGICETSMQYARFGISRDTETFSRDVLEYSRKIVEMKKRLSRKTNDVEDKISIFRTLCFLMMISEDPEGFASYSGIDVRDKSQLRVLVSEQLDILLGEAL</sequence>
<name>A0A0A7LBF2_9ARCH</name>
<dbReference type="KEGG" id="mear:Mpt1_c05980"/>
<evidence type="ECO:0000313" key="5">
    <source>
        <dbReference type="Proteomes" id="UP000030787"/>
    </source>
</evidence>
<dbReference type="InterPro" id="IPR009057">
    <property type="entry name" value="Homeodomain-like_sf"/>
</dbReference>
<keyword evidence="5" id="KW-1185">Reference proteome</keyword>
<dbReference type="EMBL" id="CP010070">
    <property type="protein sequence ID" value="AIZ56485.1"/>
    <property type="molecule type" value="Genomic_DNA"/>
</dbReference>
<evidence type="ECO:0000313" key="4">
    <source>
        <dbReference type="EMBL" id="AIZ56485.1"/>
    </source>
</evidence>
<dbReference type="GO" id="GO:0003677">
    <property type="term" value="F:DNA binding"/>
    <property type="evidence" value="ECO:0007669"/>
    <property type="project" value="UniProtKB-UniRule"/>
</dbReference>
<proteinExistence type="predicted"/>
<protein>
    <submittedName>
        <fullName evidence="4">BetI protein</fullName>
    </submittedName>
</protein>
<dbReference type="GeneID" id="24818263"/>
<dbReference type="Pfam" id="PF00440">
    <property type="entry name" value="TetR_N"/>
    <property type="match status" value="1"/>
</dbReference>
<feature type="domain" description="HTH tetR-type" evidence="3">
    <location>
        <begin position="4"/>
        <end position="64"/>
    </location>
</feature>
<dbReference type="AlphaFoldDB" id="A0A0A7LBF2"/>
<evidence type="ECO:0000259" key="3">
    <source>
        <dbReference type="PROSITE" id="PS50977"/>
    </source>
</evidence>
<dbReference type="Gene3D" id="1.10.357.10">
    <property type="entry name" value="Tetracycline Repressor, domain 2"/>
    <property type="match status" value="1"/>
</dbReference>
<evidence type="ECO:0000256" key="2">
    <source>
        <dbReference type="PROSITE-ProRule" id="PRU00335"/>
    </source>
</evidence>
<gene>
    <name evidence="4" type="primary">betI</name>
    <name evidence="4" type="ORF">Mpt1_c05980</name>
</gene>
<dbReference type="HOGENOM" id="CLU_1472028_0_0_2"/>
<evidence type="ECO:0000256" key="1">
    <source>
        <dbReference type="ARBA" id="ARBA00023125"/>
    </source>
</evidence>
<dbReference type="PROSITE" id="PS50977">
    <property type="entry name" value="HTH_TETR_2"/>
    <property type="match status" value="1"/>
</dbReference>
<dbReference type="Proteomes" id="UP000030787">
    <property type="component" value="Chromosome"/>
</dbReference>
<feature type="DNA-binding region" description="H-T-H motif" evidence="2">
    <location>
        <begin position="27"/>
        <end position="46"/>
    </location>
</feature>
<keyword evidence="1 2" id="KW-0238">DNA-binding</keyword>
<dbReference type="InterPro" id="IPR001647">
    <property type="entry name" value="HTH_TetR"/>
</dbReference>
<accession>A0A0A7LBF2</accession>
<organism evidence="4 5">
    <name type="scientific">Candidatus Methanoplasma termitum</name>
    <dbReference type="NCBI Taxonomy" id="1577791"/>
    <lineage>
        <taxon>Archaea</taxon>
        <taxon>Methanobacteriati</taxon>
        <taxon>Thermoplasmatota</taxon>
        <taxon>Thermoplasmata</taxon>
        <taxon>Methanomassiliicoccales</taxon>
        <taxon>Methanomassiliicoccaceae</taxon>
        <taxon>Candidatus Methanoplasma</taxon>
    </lineage>
</organism>
<dbReference type="SUPFAM" id="SSF46689">
    <property type="entry name" value="Homeodomain-like"/>
    <property type="match status" value="1"/>
</dbReference>
<reference evidence="4 5" key="1">
    <citation type="journal article" date="2014" name="Appl. Environ. Microbiol.">
        <title>Comparative Genome Analysis of 'Candidatus Methanoplasma termitum' Indicates a New Mode of Energy Metabolism in the Seventh Order of Methanogens.</title>
        <authorList>
            <person name="Lang K."/>
            <person name="Schuldes J."/>
            <person name="Klingl A."/>
            <person name="Poehlein A."/>
            <person name="Daniel R."/>
            <person name="Brune A."/>
        </authorList>
    </citation>
    <scope>NUCLEOTIDE SEQUENCE [LARGE SCALE GENOMIC DNA]</scope>
    <source>
        <strain evidence="5">Mpt1</strain>
    </source>
</reference>